<dbReference type="Pfam" id="PF00378">
    <property type="entry name" value="ECH_1"/>
    <property type="match status" value="1"/>
</dbReference>
<dbReference type="SUPFAM" id="SSF52096">
    <property type="entry name" value="ClpP/crotonase"/>
    <property type="match status" value="1"/>
</dbReference>
<dbReference type="Gene3D" id="1.10.12.10">
    <property type="entry name" value="Lyase 2-enoyl-coa Hydratase, Chain A, domain 2"/>
    <property type="match status" value="1"/>
</dbReference>
<organism evidence="2 3">
    <name type="scientific">Streptomyces albipurpureus</name>
    <dbReference type="NCBI Taxonomy" id="2897419"/>
    <lineage>
        <taxon>Bacteria</taxon>
        <taxon>Bacillati</taxon>
        <taxon>Actinomycetota</taxon>
        <taxon>Actinomycetes</taxon>
        <taxon>Kitasatosporales</taxon>
        <taxon>Streptomycetaceae</taxon>
        <taxon>Streptomyces</taxon>
    </lineage>
</organism>
<gene>
    <name evidence="2" type="ORF">NBG84_04465</name>
</gene>
<dbReference type="InterPro" id="IPR029045">
    <property type="entry name" value="ClpP/crotonase-like_dom_sf"/>
</dbReference>
<dbReference type="Gene3D" id="3.90.226.10">
    <property type="entry name" value="2-enoyl-CoA Hydratase, Chain A, domain 1"/>
    <property type="match status" value="1"/>
</dbReference>
<protein>
    <submittedName>
        <fullName evidence="2">Enoyl-CoA hydratase-related protein</fullName>
    </submittedName>
</protein>
<dbReference type="InterPro" id="IPR014748">
    <property type="entry name" value="Enoyl-CoA_hydra_C"/>
</dbReference>
<dbReference type="CDD" id="cd06558">
    <property type="entry name" value="crotonase-like"/>
    <property type="match status" value="1"/>
</dbReference>
<dbReference type="RefSeq" id="WP_250917928.1">
    <property type="nucleotide sequence ID" value="NZ_JAMQAW010000003.1"/>
</dbReference>
<reference evidence="2" key="1">
    <citation type="submission" date="2022-06" db="EMBL/GenBank/DDBJ databases">
        <title>Genome public.</title>
        <authorList>
            <person name="Sun Q."/>
        </authorList>
    </citation>
    <scope>NUCLEOTIDE SEQUENCE</scope>
    <source>
        <strain evidence="2">CWNU-1</strain>
    </source>
</reference>
<dbReference type="InterPro" id="IPR001753">
    <property type="entry name" value="Enoyl-CoA_hydra/iso"/>
</dbReference>
<accession>A0ABT0UGK2</accession>
<proteinExistence type="inferred from homology"/>
<sequence>MDSSDFTCVDVRRDGFVLHVVLDNPRSDMNAIDRAMHDDLTKLFRMLKQESQARVVLLSGRGRAFSVGGDFEWFRTLRSPHALAELNRDAKQLIWDMLDVEIPIVTAVHGYAMGLGTSIALYSDVIFMAESAKIADPHVKAGIVAGDGGVVAWPMAVGPARAKEFLMTGDALTAAAAERLGLVNHVVPDAELEERALAFARRLAEGAPMAVRFTKMAVNKLVKQALGVAFDASTGYELLTFMSEDHVEAVDAFLEKRQPRFTGR</sequence>
<comment type="similarity">
    <text evidence="1">Belongs to the enoyl-CoA hydratase/isomerase family.</text>
</comment>
<evidence type="ECO:0000313" key="2">
    <source>
        <dbReference type="EMBL" id="MCM2387570.1"/>
    </source>
</evidence>
<dbReference type="PANTHER" id="PTHR43459:SF3">
    <property type="entry name" value="ENOYL-COA HYDRATASE ECHA15 (ENOYL HYDRASE) (UNSATURATED ACYL-COA HYDRATASE) (CROTONASE)-RELATED"/>
    <property type="match status" value="1"/>
</dbReference>
<comment type="caution">
    <text evidence="2">The sequence shown here is derived from an EMBL/GenBank/DDBJ whole genome shotgun (WGS) entry which is preliminary data.</text>
</comment>
<keyword evidence="3" id="KW-1185">Reference proteome</keyword>
<name>A0ABT0UGK2_9ACTN</name>
<evidence type="ECO:0000313" key="3">
    <source>
        <dbReference type="Proteomes" id="UP001431429"/>
    </source>
</evidence>
<evidence type="ECO:0000256" key="1">
    <source>
        <dbReference type="ARBA" id="ARBA00005254"/>
    </source>
</evidence>
<dbReference type="PANTHER" id="PTHR43459">
    <property type="entry name" value="ENOYL-COA HYDRATASE"/>
    <property type="match status" value="1"/>
</dbReference>
<dbReference type="EMBL" id="JAMQAW010000003">
    <property type="protein sequence ID" value="MCM2387570.1"/>
    <property type="molecule type" value="Genomic_DNA"/>
</dbReference>
<dbReference type="Proteomes" id="UP001431429">
    <property type="component" value="Unassembled WGS sequence"/>
</dbReference>